<name>A0A1E5BWJ7_9GAMM</name>
<keyword evidence="1" id="KW-0732">Signal</keyword>
<accession>A0A1E5BWJ7</accession>
<evidence type="ECO:0000313" key="2">
    <source>
        <dbReference type="EMBL" id="OEE57607.1"/>
    </source>
</evidence>
<comment type="caution">
    <text evidence="2">The sequence shown here is derived from an EMBL/GenBank/DDBJ whole genome shotgun (WGS) entry which is preliminary data.</text>
</comment>
<dbReference type="Proteomes" id="UP000095039">
    <property type="component" value="Unassembled WGS sequence"/>
</dbReference>
<dbReference type="RefSeq" id="WP_016961727.1">
    <property type="nucleotide sequence ID" value="NZ_AJWN02000108.1"/>
</dbReference>
<organism evidence="2 3">
    <name type="scientific">Enterovibrio norvegicus FF-454</name>
    <dbReference type="NCBI Taxonomy" id="1185651"/>
    <lineage>
        <taxon>Bacteria</taxon>
        <taxon>Pseudomonadati</taxon>
        <taxon>Pseudomonadota</taxon>
        <taxon>Gammaproteobacteria</taxon>
        <taxon>Vibrionales</taxon>
        <taxon>Vibrionaceae</taxon>
        <taxon>Enterovibrio</taxon>
    </lineage>
</organism>
<evidence type="ECO:0000256" key="1">
    <source>
        <dbReference type="SAM" id="SignalP"/>
    </source>
</evidence>
<dbReference type="InterPro" id="IPR000758">
    <property type="entry name" value="Enterovir_OMP"/>
</dbReference>
<gene>
    <name evidence="2" type="ORF">A1OK_05520</name>
</gene>
<feature type="signal peptide" evidence="1">
    <location>
        <begin position="1"/>
        <end position="19"/>
    </location>
</feature>
<sequence>MNRILLAITLQSVAFFTFAQGSLPLYEYIEEDNRDPWFSHSISTGGQSFDSWTISSGYHYPVLKKINVYLATEMTTESDYNASAKGILSGLEYNFNDALSFGSTVQAERVNEETIGSVGMSSQYKLTDKLNLQAKFDYSVSQQPAASANYQLGVGYRF</sequence>
<dbReference type="PROSITE" id="PS00695">
    <property type="entry name" value="ENT_VIR_OMP_2"/>
    <property type="match status" value="1"/>
</dbReference>
<feature type="chain" id="PRO_5009172167" description="Outer membrane protein beta-barrel domain-containing protein" evidence="1">
    <location>
        <begin position="20"/>
        <end position="158"/>
    </location>
</feature>
<evidence type="ECO:0008006" key="4">
    <source>
        <dbReference type="Google" id="ProtNLM"/>
    </source>
</evidence>
<dbReference type="GO" id="GO:0044384">
    <property type="term" value="C:host outer membrane"/>
    <property type="evidence" value="ECO:0007669"/>
    <property type="project" value="InterPro"/>
</dbReference>
<protein>
    <recommendedName>
        <fullName evidence="4">Outer membrane protein beta-barrel domain-containing protein</fullName>
    </recommendedName>
</protein>
<dbReference type="EMBL" id="AJWN02000108">
    <property type="protein sequence ID" value="OEE57607.1"/>
    <property type="molecule type" value="Genomic_DNA"/>
</dbReference>
<evidence type="ECO:0000313" key="3">
    <source>
        <dbReference type="Proteomes" id="UP000095039"/>
    </source>
</evidence>
<proteinExistence type="predicted"/>
<dbReference type="AlphaFoldDB" id="A0A1E5BWJ7"/>
<reference evidence="2 3" key="1">
    <citation type="journal article" date="2012" name="Science">
        <title>Ecological populations of bacteria act as socially cohesive units of antibiotic production and resistance.</title>
        <authorList>
            <person name="Cordero O.X."/>
            <person name="Wildschutte H."/>
            <person name="Kirkup B."/>
            <person name="Proehl S."/>
            <person name="Ngo L."/>
            <person name="Hussain F."/>
            <person name="Le Roux F."/>
            <person name="Mincer T."/>
            <person name="Polz M.F."/>
        </authorList>
    </citation>
    <scope>NUCLEOTIDE SEQUENCE [LARGE SCALE GENOMIC DNA]</scope>
    <source>
        <strain evidence="2 3">FF-454</strain>
    </source>
</reference>
<keyword evidence="3" id="KW-1185">Reference proteome</keyword>